<organism evidence="1 2">
    <name type="scientific">Desulfomonile tiedjei</name>
    <dbReference type="NCBI Taxonomy" id="2358"/>
    <lineage>
        <taxon>Bacteria</taxon>
        <taxon>Pseudomonadati</taxon>
        <taxon>Thermodesulfobacteriota</taxon>
        <taxon>Desulfomonilia</taxon>
        <taxon>Desulfomonilales</taxon>
        <taxon>Desulfomonilaceae</taxon>
        <taxon>Desulfomonile</taxon>
    </lineage>
</organism>
<dbReference type="EMBL" id="JACRDE010000641">
    <property type="protein sequence ID" value="MBI5252700.1"/>
    <property type="molecule type" value="Genomic_DNA"/>
</dbReference>
<protein>
    <submittedName>
        <fullName evidence="1">Uncharacterized protein</fullName>
    </submittedName>
</protein>
<evidence type="ECO:0000313" key="2">
    <source>
        <dbReference type="Proteomes" id="UP000807825"/>
    </source>
</evidence>
<proteinExistence type="predicted"/>
<accession>A0A9D6V8T8</accession>
<sequence length="87" mass="9858">MKIISDYESKVDGLIKKWNARIEELTRESRHANQEGKKKYAEEIGLLIGNREATRRGLFRVVGSDEDLCLVCPGEIEPNDSGKNPEI</sequence>
<dbReference type="AlphaFoldDB" id="A0A9D6V8T8"/>
<comment type="caution">
    <text evidence="1">The sequence shown here is derived from an EMBL/GenBank/DDBJ whole genome shotgun (WGS) entry which is preliminary data.</text>
</comment>
<name>A0A9D6V8T8_9BACT</name>
<reference evidence="1" key="1">
    <citation type="submission" date="2020-07" db="EMBL/GenBank/DDBJ databases">
        <title>Huge and variable diversity of episymbiotic CPR bacteria and DPANN archaea in groundwater ecosystems.</title>
        <authorList>
            <person name="He C.Y."/>
            <person name="Keren R."/>
            <person name="Whittaker M."/>
            <person name="Farag I.F."/>
            <person name="Doudna J."/>
            <person name="Cate J.H.D."/>
            <person name="Banfield J.F."/>
        </authorList>
    </citation>
    <scope>NUCLEOTIDE SEQUENCE</scope>
    <source>
        <strain evidence="1">NC_groundwater_1664_Pr3_B-0.1um_52_9</strain>
    </source>
</reference>
<evidence type="ECO:0000313" key="1">
    <source>
        <dbReference type="EMBL" id="MBI5252700.1"/>
    </source>
</evidence>
<gene>
    <name evidence="1" type="ORF">HY912_24660</name>
</gene>
<dbReference type="Proteomes" id="UP000807825">
    <property type="component" value="Unassembled WGS sequence"/>
</dbReference>